<dbReference type="InterPro" id="IPR028994">
    <property type="entry name" value="Integrin_alpha_N"/>
</dbReference>
<dbReference type="GO" id="GO:0008305">
    <property type="term" value="C:integrin complex"/>
    <property type="evidence" value="ECO:0007669"/>
    <property type="project" value="InterPro"/>
</dbReference>
<dbReference type="Proteomes" id="UP000011873">
    <property type="component" value="Unassembled WGS sequence"/>
</dbReference>
<dbReference type="GO" id="GO:0007229">
    <property type="term" value="P:integrin-mediated signaling pathway"/>
    <property type="evidence" value="ECO:0007669"/>
    <property type="project" value="TreeGrafter"/>
</dbReference>
<evidence type="ECO:0000256" key="2">
    <source>
        <dbReference type="ARBA" id="ARBA00022737"/>
    </source>
</evidence>
<dbReference type="SMART" id="SM00191">
    <property type="entry name" value="Int_alpha"/>
    <property type="match status" value="6"/>
</dbReference>
<dbReference type="EMBL" id="ANMU01000066">
    <property type="protein sequence ID" value="EMJ82483.1"/>
    <property type="molecule type" value="Genomic_DNA"/>
</dbReference>
<dbReference type="Gene3D" id="2.130.10.130">
    <property type="entry name" value="Integrin alpha, N-terminal"/>
    <property type="match status" value="3"/>
</dbReference>
<dbReference type="PATRIC" id="fig|1218567.3.peg.1668"/>
<dbReference type="PROSITE" id="PS51470">
    <property type="entry name" value="FG_GAP"/>
    <property type="match status" value="4"/>
</dbReference>
<dbReference type="GO" id="GO:0033627">
    <property type="term" value="P:cell adhesion mediated by integrin"/>
    <property type="evidence" value="ECO:0007669"/>
    <property type="project" value="TreeGrafter"/>
</dbReference>
<keyword evidence="1" id="KW-0732">Signal</keyword>
<dbReference type="InterPro" id="IPR013517">
    <property type="entry name" value="FG-GAP"/>
</dbReference>
<sequence>MSGSLFYRSLLLNFLVTSGRGSVCGINAKLSQPTILNVKSKGLLNTGFLIGELDSSALGVQVALDSGPFVDAQISGTQWRFQLPAAGIPATIPTTGVWKDWSLHTISVRSTSGGLTSFPVTIDVQKGLNKDINGDGYPDALIGSQVANRVRAYLSLGKLKGLDSAPVTLLNGAGGFGYSVKLGDIDGDGYADAVVGSASNTFEVYLSLRSTGGLSTTPVSSIPIGTGGLLNVDVGDIDGNGFSDVLIGAPYDLGNIGRVYSYLSNSVVGQGITFGQQLNNPGNAGSGSFYGYAIALGDVNGDGRSDAIVGAVGSAQIGASFVYLAQGAGTFTTYSQTITGSAVNEWYANSAVVTDVNRDGFVDLFVGAYQESAGAGRVHLYLSNSGAFVNTINGPVSGVPGSQTGTSVTTGDVNGDGFLDLLTGGYSYTSTYPSQGHAVTYLTTGNILGLITSSLNFLTMAVNVGNMGNSIASGDINGDGFSDVLVGAPSSVGGTNVGNVYLYLSDGAGGYTISSQIFSEPDINGTFGTSVDFMIYEIHFFHSSSLNPTKPKPSPRTKGRLTKFPFLERRSSCSSRDRDLSLSLRPNSL</sequence>
<keyword evidence="2" id="KW-0677">Repeat</keyword>
<accession>M6C1E9</accession>
<evidence type="ECO:0000256" key="3">
    <source>
        <dbReference type="ARBA" id="ARBA00023180"/>
    </source>
</evidence>
<proteinExistence type="predicted"/>
<dbReference type="GO" id="GO:0007160">
    <property type="term" value="P:cell-matrix adhesion"/>
    <property type="evidence" value="ECO:0007669"/>
    <property type="project" value="TreeGrafter"/>
</dbReference>
<evidence type="ECO:0000313" key="5">
    <source>
        <dbReference type="Proteomes" id="UP000011873"/>
    </source>
</evidence>
<dbReference type="PRINTS" id="PR01185">
    <property type="entry name" value="INTEGRINA"/>
</dbReference>
<evidence type="ECO:0000256" key="1">
    <source>
        <dbReference type="ARBA" id="ARBA00022729"/>
    </source>
</evidence>
<evidence type="ECO:0000313" key="4">
    <source>
        <dbReference type="EMBL" id="EMJ82483.1"/>
    </source>
</evidence>
<dbReference type="PANTHER" id="PTHR23220">
    <property type="entry name" value="INTEGRIN ALPHA"/>
    <property type="match status" value="1"/>
</dbReference>
<dbReference type="PANTHER" id="PTHR23220:SF122">
    <property type="entry name" value="INTEGRIN ALPHA-PS1"/>
    <property type="match status" value="1"/>
</dbReference>
<dbReference type="GO" id="GO:0009897">
    <property type="term" value="C:external side of plasma membrane"/>
    <property type="evidence" value="ECO:0007669"/>
    <property type="project" value="TreeGrafter"/>
</dbReference>
<dbReference type="InterPro" id="IPR000413">
    <property type="entry name" value="Integrin_alpha"/>
</dbReference>
<name>M6C1E9_LEPBO</name>
<dbReference type="AlphaFoldDB" id="M6C1E9"/>
<gene>
    <name evidence="4" type="ORF">LEP1GSC016_2775</name>
</gene>
<dbReference type="InterPro" id="IPR013519">
    <property type="entry name" value="Int_alpha_beta-p"/>
</dbReference>
<reference evidence="4 5" key="1">
    <citation type="submission" date="2013-01" db="EMBL/GenBank/DDBJ databases">
        <authorList>
            <person name="Harkins D.M."/>
            <person name="Durkin A.S."/>
            <person name="Brinkac L.M."/>
            <person name="Haft D.H."/>
            <person name="Selengut J.D."/>
            <person name="Sanka R."/>
            <person name="DePew J."/>
            <person name="Purushe J."/>
            <person name="Galloway R.L."/>
            <person name="Vinetz J.M."/>
            <person name="Sutton G.G."/>
            <person name="Nierman W.C."/>
            <person name="Fouts D.E."/>
        </authorList>
    </citation>
    <scope>NUCLEOTIDE SEQUENCE [LARGE SCALE GENOMIC DNA]</scope>
    <source>
        <strain evidence="4 5">Sponselee CDC</strain>
    </source>
</reference>
<organism evidence="4 5">
    <name type="scientific">Leptospira borgpetersenii serovar Hardjo-bovis str. Sponselee</name>
    <dbReference type="NCBI Taxonomy" id="1303729"/>
    <lineage>
        <taxon>Bacteria</taxon>
        <taxon>Pseudomonadati</taxon>
        <taxon>Spirochaetota</taxon>
        <taxon>Spirochaetia</taxon>
        <taxon>Leptospirales</taxon>
        <taxon>Leptospiraceae</taxon>
        <taxon>Leptospira</taxon>
    </lineage>
</organism>
<protein>
    <submittedName>
        <fullName evidence="4">FG-GAP repeat protein</fullName>
    </submittedName>
</protein>
<dbReference type="Pfam" id="PF13517">
    <property type="entry name" value="FG-GAP_3"/>
    <property type="match status" value="2"/>
</dbReference>
<dbReference type="GO" id="GO:0098609">
    <property type="term" value="P:cell-cell adhesion"/>
    <property type="evidence" value="ECO:0007669"/>
    <property type="project" value="TreeGrafter"/>
</dbReference>
<comment type="caution">
    <text evidence="4">The sequence shown here is derived from an EMBL/GenBank/DDBJ whole genome shotgun (WGS) entry which is preliminary data.</text>
</comment>
<dbReference type="GO" id="GO:0005178">
    <property type="term" value="F:integrin binding"/>
    <property type="evidence" value="ECO:0007669"/>
    <property type="project" value="TreeGrafter"/>
</dbReference>
<keyword evidence="3" id="KW-0325">Glycoprotein</keyword>
<dbReference type="SUPFAM" id="SSF69318">
    <property type="entry name" value="Integrin alpha N-terminal domain"/>
    <property type="match status" value="1"/>
</dbReference>
<dbReference type="Pfam" id="PF01839">
    <property type="entry name" value="FG-GAP"/>
    <property type="match status" value="2"/>
</dbReference>